<protein>
    <submittedName>
        <fullName evidence="2">Uncharacterized protein</fullName>
    </submittedName>
</protein>
<dbReference type="OrthoDB" id="28939at2759"/>
<evidence type="ECO:0000313" key="2">
    <source>
        <dbReference type="EMBL" id="GJJ74084.1"/>
    </source>
</evidence>
<feature type="compositionally biased region" description="Low complexity" evidence="1">
    <location>
        <begin position="74"/>
        <end position="89"/>
    </location>
</feature>
<feature type="compositionally biased region" description="Polar residues" evidence="1">
    <location>
        <begin position="226"/>
        <end position="238"/>
    </location>
</feature>
<dbReference type="PRINTS" id="PR01217">
    <property type="entry name" value="PRICHEXTENSN"/>
</dbReference>
<feature type="compositionally biased region" description="Pro residues" evidence="1">
    <location>
        <begin position="163"/>
        <end position="185"/>
    </location>
</feature>
<dbReference type="EMBL" id="BQFW01000008">
    <property type="protein sequence ID" value="GJJ74084.1"/>
    <property type="molecule type" value="Genomic_DNA"/>
</dbReference>
<keyword evidence="3" id="KW-1185">Reference proteome</keyword>
<dbReference type="InterPro" id="IPR051888">
    <property type="entry name" value="UPF0148_domain"/>
</dbReference>
<feature type="compositionally biased region" description="Basic and acidic residues" evidence="1">
    <location>
        <begin position="510"/>
        <end position="527"/>
    </location>
</feature>
<dbReference type="Proteomes" id="UP000827284">
    <property type="component" value="Unassembled WGS sequence"/>
</dbReference>
<name>A0A9P3HCB3_9FUNG</name>
<feature type="region of interest" description="Disordered" evidence="1">
    <location>
        <begin position="472"/>
        <end position="544"/>
    </location>
</feature>
<dbReference type="AlphaFoldDB" id="A0A9P3HCB3"/>
<dbReference type="PANTHER" id="PTHR16537:SF1">
    <property type="entry name" value="PROTEIN ZNRD2"/>
    <property type="match status" value="1"/>
</dbReference>
<feature type="region of interest" description="Disordered" evidence="1">
    <location>
        <begin position="74"/>
        <end position="298"/>
    </location>
</feature>
<feature type="compositionally biased region" description="Basic and acidic residues" evidence="1">
    <location>
        <begin position="261"/>
        <end position="274"/>
    </location>
</feature>
<accession>A0A9P3HCB3</accession>
<evidence type="ECO:0000256" key="1">
    <source>
        <dbReference type="SAM" id="MobiDB-lite"/>
    </source>
</evidence>
<proteinExistence type="predicted"/>
<feature type="region of interest" description="Disordered" evidence="1">
    <location>
        <begin position="361"/>
        <end position="412"/>
    </location>
</feature>
<reference evidence="2" key="2">
    <citation type="journal article" date="2022" name="Microbiol. Resour. Announc.">
        <title>Whole-Genome Sequence of Entomortierella parvispora E1425, a Mucoromycotan Fungus Associated with Burkholderiaceae-Related Endosymbiotic Bacteria.</title>
        <authorList>
            <person name="Herlambang A."/>
            <person name="Guo Y."/>
            <person name="Takashima Y."/>
            <person name="Narisawa K."/>
            <person name="Ohta H."/>
            <person name="Nishizawa T."/>
        </authorList>
    </citation>
    <scope>NUCLEOTIDE SEQUENCE</scope>
    <source>
        <strain evidence="2">E1425</strain>
    </source>
</reference>
<dbReference type="InterPro" id="IPR009563">
    <property type="entry name" value="SSSCA1"/>
</dbReference>
<dbReference type="Pfam" id="PF06677">
    <property type="entry name" value="Auto_anti-p27"/>
    <property type="match status" value="1"/>
</dbReference>
<comment type="caution">
    <text evidence="2">The sequence shown here is derived from an EMBL/GenBank/DDBJ whole genome shotgun (WGS) entry which is preliminary data.</text>
</comment>
<feature type="compositionally biased region" description="Low complexity" evidence="1">
    <location>
        <begin position="194"/>
        <end position="206"/>
    </location>
</feature>
<feature type="region of interest" description="Disordered" evidence="1">
    <location>
        <begin position="35"/>
        <end position="55"/>
    </location>
</feature>
<evidence type="ECO:0000313" key="3">
    <source>
        <dbReference type="Proteomes" id="UP000827284"/>
    </source>
</evidence>
<feature type="compositionally biased region" description="Pro residues" evidence="1">
    <location>
        <begin position="136"/>
        <end position="145"/>
    </location>
</feature>
<organism evidence="2 3">
    <name type="scientific">Entomortierella parvispora</name>
    <dbReference type="NCBI Taxonomy" id="205924"/>
    <lineage>
        <taxon>Eukaryota</taxon>
        <taxon>Fungi</taxon>
        <taxon>Fungi incertae sedis</taxon>
        <taxon>Mucoromycota</taxon>
        <taxon>Mortierellomycotina</taxon>
        <taxon>Mortierellomycetes</taxon>
        <taxon>Mortierellales</taxon>
        <taxon>Mortierellaceae</taxon>
        <taxon>Entomortierella</taxon>
    </lineage>
</organism>
<feature type="compositionally biased region" description="Polar residues" evidence="1">
    <location>
        <begin position="490"/>
        <end position="508"/>
    </location>
</feature>
<feature type="compositionally biased region" description="Polar residues" evidence="1">
    <location>
        <begin position="395"/>
        <end position="408"/>
    </location>
</feature>
<gene>
    <name evidence="2" type="ORF">EMPS_06442</name>
</gene>
<feature type="compositionally biased region" description="Low complexity" evidence="1">
    <location>
        <begin position="380"/>
        <end position="392"/>
    </location>
</feature>
<dbReference type="PANTHER" id="PTHR16537">
    <property type="entry name" value="SJOEGREN SYNDROME/SCLERODERMA AUTOANTIGEN 1"/>
    <property type="match status" value="1"/>
</dbReference>
<sequence>MCMLAMTSLMRNQEATSQICVNCEINPPVDIDEPLRSHSSSPTELTVVEQSQVDDKEATPEDTFMAMPAPTSALPSIPPSALSRSISPPNHRSSVLDTVLGAGHRKGPRAPSGRSMGISAPLPPLMSAPRSSTLLPMPPKTPPPLAKSISGPLRLGTPISRPAGPPPLPAGPPPPAGSTPVPPQLTPRDRRRSPQSSIVAPSSDSPSPSPPPQRTLAQIRADLQASGGQSSPNNTSSDVEPVLDSAAVQNDEGAHSPAGITEHDQDGEQGIESHDEFEDAEEEVYRPTAQEVQKRDSQRELMGERMLQGWAMLQDPCPNPTCNGVPLMRNREKKEFCVMCENYYQREMDLEHGKYTIVPTGPTIPAPIDTRKQNTRTGGPSTRPSSQASSRSSHYRATSPLSSPSQGRATRDLNGRISSSIVLPPAVASSNASFGMTSQQIMNRQLSSDLDRAASEDEETRKHLQLISKVSEFSSRSLPPVPPIPAAHASANSTSRPTSTYSNSSGNTPLDKERYHRPLSAHHENHHTQGSAAGSQPQPPPVPLAPEVQALVDATHRTITTLLTKVEVYRLALEMSDNTKECQVLTNHIKGLMECLRACRGCL</sequence>
<feature type="compositionally biased region" description="Polar residues" evidence="1">
    <location>
        <begin position="37"/>
        <end position="51"/>
    </location>
</feature>
<reference evidence="2" key="1">
    <citation type="submission" date="2021-11" db="EMBL/GenBank/DDBJ databases">
        <authorList>
            <person name="Herlambang A."/>
            <person name="Guo Y."/>
            <person name="Takashima Y."/>
            <person name="Nishizawa T."/>
        </authorList>
    </citation>
    <scope>NUCLEOTIDE SEQUENCE</scope>
    <source>
        <strain evidence="2">E1425</strain>
    </source>
</reference>